<dbReference type="Gene3D" id="1.20.120.1760">
    <property type="match status" value="1"/>
</dbReference>
<keyword evidence="13" id="KW-1208">Phospholipid metabolism</keyword>
<dbReference type="InterPro" id="IPR000462">
    <property type="entry name" value="CDP-OH_P_trans"/>
</dbReference>
<keyword evidence="8 16" id="KW-0812">Transmembrane</keyword>
<feature type="transmembrane region" description="Helical" evidence="16">
    <location>
        <begin position="20"/>
        <end position="37"/>
    </location>
</feature>
<dbReference type="GO" id="GO:0008654">
    <property type="term" value="P:phospholipid biosynthetic process"/>
    <property type="evidence" value="ECO:0007669"/>
    <property type="project" value="UniProtKB-KW"/>
</dbReference>
<reference evidence="18" key="1">
    <citation type="submission" date="2016-10" db="EMBL/GenBank/DDBJ databases">
        <authorList>
            <person name="Varghese N."/>
            <person name="Submissions S."/>
        </authorList>
    </citation>
    <scope>NUCLEOTIDE SEQUENCE [LARGE SCALE GENOMIC DNA]</scope>
    <source>
        <strain evidence="18">S9</strain>
    </source>
</reference>
<protein>
    <recommendedName>
        <fullName evidence="5">CDP-diacylglycerol--serine O-phosphatidyltransferase</fullName>
        <ecNumber evidence="4">2.7.8.8</ecNumber>
    </recommendedName>
    <alternativeName>
        <fullName evidence="14">Phosphatidylserine synthase</fullName>
    </alternativeName>
</protein>
<evidence type="ECO:0000256" key="9">
    <source>
        <dbReference type="ARBA" id="ARBA00022989"/>
    </source>
</evidence>
<dbReference type="GO" id="GO:0016020">
    <property type="term" value="C:membrane"/>
    <property type="evidence" value="ECO:0007669"/>
    <property type="project" value="InterPro"/>
</dbReference>
<sequence length="179" mass="19482">MILFQHLVDNTVKRFRTQAANVLTITNLGFGGFAILFVLEGQLGLTVAFICLAAILDFLDGKVARKMNIESDVGKQLDSLCDMISFGVAPVLLVYHSTLQDFGMPGSMAVIIFIACGAIRLARFNVSEQSGFFIGLPITAAGCLLTLSYLFKVTAPPVMMFIILTLSLLMISHFKVKKV</sequence>
<dbReference type="RefSeq" id="WP_093047932.1">
    <property type="nucleotide sequence ID" value="NZ_FOGT01000003.1"/>
</dbReference>
<gene>
    <name evidence="17" type="ORF">SAMN05518684_103137</name>
</gene>
<dbReference type="GO" id="GO:0012505">
    <property type="term" value="C:endomembrane system"/>
    <property type="evidence" value="ECO:0007669"/>
    <property type="project" value="UniProtKB-SubCell"/>
</dbReference>
<keyword evidence="9 16" id="KW-1133">Transmembrane helix</keyword>
<dbReference type="STRING" id="1601833.SAMN05518684_103137"/>
<dbReference type="InterPro" id="IPR043130">
    <property type="entry name" value="CDP-OH_PTrfase_TM_dom"/>
</dbReference>
<feature type="transmembrane region" description="Helical" evidence="16">
    <location>
        <begin position="102"/>
        <end position="119"/>
    </location>
</feature>
<dbReference type="InterPro" id="IPR048254">
    <property type="entry name" value="CDP_ALCOHOL_P_TRANSF_CS"/>
</dbReference>
<evidence type="ECO:0000256" key="14">
    <source>
        <dbReference type="ARBA" id="ARBA00032361"/>
    </source>
</evidence>
<evidence type="ECO:0000256" key="10">
    <source>
        <dbReference type="ARBA" id="ARBA00023098"/>
    </source>
</evidence>
<dbReference type="InterPro" id="IPR004533">
    <property type="entry name" value="CDP-diaglyc--ser_O-PTrfase"/>
</dbReference>
<keyword evidence="12" id="KW-0594">Phospholipid biosynthesis</keyword>
<evidence type="ECO:0000256" key="6">
    <source>
        <dbReference type="ARBA" id="ARBA00022516"/>
    </source>
</evidence>
<dbReference type="PANTHER" id="PTHR14269:SF61">
    <property type="entry name" value="CDP-DIACYLGLYCEROL--SERINE O-PHOSPHATIDYLTRANSFERASE"/>
    <property type="match status" value="1"/>
</dbReference>
<dbReference type="Pfam" id="PF01066">
    <property type="entry name" value="CDP-OH_P_transf"/>
    <property type="match status" value="1"/>
</dbReference>
<dbReference type="InterPro" id="IPR050324">
    <property type="entry name" value="CDP-alcohol_PTase-I"/>
</dbReference>
<dbReference type="AlphaFoldDB" id="A0A1H9RGL3"/>
<dbReference type="PANTHER" id="PTHR14269">
    <property type="entry name" value="CDP-DIACYLGLYCEROL--GLYCEROL-3-PHOSPHATE 3-PHOSPHATIDYLTRANSFERASE-RELATED"/>
    <property type="match status" value="1"/>
</dbReference>
<evidence type="ECO:0000256" key="15">
    <source>
        <dbReference type="RuleBase" id="RU003750"/>
    </source>
</evidence>
<accession>A0A1H9RGL3</accession>
<evidence type="ECO:0000256" key="4">
    <source>
        <dbReference type="ARBA" id="ARBA00013174"/>
    </source>
</evidence>
<keyword evidence="11 16" id="KW-0472">Membrane</keyword>
<dbReference type="NCBIfam" id="TIGR00473">
    <property type="entry name" value="pssA"/>
    <property type="match status" value="1"/>
</dbReference>
<evidence type="ECO:0000256" key="2">
    <source>
        <dbReference type="ARBA" id="ARBA00004127"/>
    </source>
</evidence>
<dbReference type="EMBL" id="FOGT01000003">
    <property type="protein sequence ID" value="SER71757.1"/>
    <property type="molecule type" value="Genomic_DNA"/>
</dbReference>
<keyword evidence="18" id="KW-1185">Reference proteome</keyword>
<evidence type="ECO:0000313" key="17">
    <source>
        <dbReference type="EMBL" id="SER71757.1"/>
    </source>
</evidence>
<keyword evidence="7 15" id="KW-0808">Transferase</keyword>
<keyword evidence="6" id="KW-0444">Lipid biosynthesis</keyword>
<evidence type="ECO:0000256" key="12">
    <source>
        <dbReference type="ARBA" id="ARBA00023209"/>
    </source>
</evidence>
<keyword evidence="10" id="KW-0443">Lipid metabolism</keyword>
<dbReference type="Proteomes" id="UP000198571">
    <property type="component" value="Unassembled WGS sequence"/>
</dbReference>
<evidence type="ECO:0000256" key="7">
    <source>
        <dbReference type="ARBA" id="ARBA00022679"/>
    </source>
</evidence>
<dbReference type="OrthoDB" id="9777147at2"/>
<evidence type="ECO:0000256" key="16">
    <source>
        <dbReference type="SAM" id="Phobius"/>
    </source>
</evidence>
<evidence type="ECO:0000256" key="8">
    <source>
        <dbReference type="ARBA" id="ARBA00022692"/>
    </source>
</evidence>
<evidence type="ECO:0000256" key="5">
    <source>
        <dbReference type="ARBA" id="ARBA00017171"/>
    </source>
</evidence>
<organism evidence="17 18">
    <name type="scientific">Salipaludibacillus aurantiacus</name>
    <dbReference type="NCBI Taxonomy" id="1601833"/>
    <lineage>
        <taxon>Bacteria</taxon>
        <taxon>Bacillati</taxon>
        <taxon>Bacillota</taxon>
        <taxon>Bacilli</taxon>
        <taxon>Bacillales</taxon>
        <taxon>Bacillaceae</taxon>
    </lineage>
</organism>
<dbReference type="PROSITE" id="PS00379">
    <property type="entry name" value="CDP_ALCOHOL_P_TRANSF"/>
    <property type="match status" value="1"/>
</dbReference>
<evidence type="ECO:0000256" key="11">
    <source>
        <dbReference type="ARBA" id="ARBA00023136"/>
    </source>
</evidence>
<comment type="subcellular location">
    <subcellularLocation>
        <location evidence="2">Endomembrane system</location>
        <topology evidence="2">Multi-pass membrane protein</topology>
    </subcellularLocation>
</comment>
<proteinExistence type="inferred from homology"/>
<comment type="similarity">
    <text evidence="3 15">Belongs to the CDP-alcohol phosphatidyltransferase class-I family.</text>
</comment>
<evidence type="ECO:0000256" key="1">
    <source>
        <dbReference type="ARBA" id="ARBA00000287"/>
    </source>
</evidence>
<feature type="transmembrane region" description="Helical" evidence="16">
    <location>
        <begin position="131"/>
        <end position="151"/>
    </location>
</feature>
<name>A0A1H9RGL3_9BACI</name>
<comment type="catalytic activity">
    <reaction evidence="1">
        <text>a CDP-1,2-diacyl-sn-glycerol + L-serine = a 1,2-diacyl-sn-glycero-3-phospho-L-serine + CMP + H(+)</text>
        <dbReference type="Rhea" id="RHEA:16913"/>
        <dbReference type="ChEBI" id="CHEBI:15378"/>
        <dbReference type="ChEBI" id="CHEBI:33384"/>
        <dbReference type="ChEBI" id="CHEBI:57262"/>
        <dbReference type="ChEBI" id="CHEBI:58332"/>
        <dbReference type="ChEBI" id="CHEBI:60377"/>
        <dbReference type="EC" id="2.7.8.8"/>
    </reaction>
</comment>
<evidence type="ECO:0000313" key="18">
    <source>
        <dbReference type="Proteomes" id="UP000198571"/>
    </source>
</evidence>
<dbReference type="EC" id="2.7.8.8" evidence="4"/>
<dbReference type="GO" id="GO:0003882">
    <property type="term" value="F:CDP-diacylglycerol-serine O-phosphatidyltransferase activity"/>
    <property type="evidence" value="ECO:0007669"/>
    <property type="project" value="UniProtKB-EC"/>
</dbReference>
<evidence type="ECO:0000256" key="13">
    <source>
        <dbReference type="ARBA" id="ARBA00023264"/>
    </source>
</evidence>
<evidence type="ECO:0000256" key="3">
    <source>
        <dbReference type="ARBA" id="ARBA00010441"/>
    </source>
</evidence>
<feature type="transmembrane region" description="Helical" evidence="16">
    <location>
        <begin position="157"/>
        <end position="176"/>
    </location>
</feature>